<dbReference type="PANTHER" id="PTHR38434:SF1">
    <property type="entry name" value="BLL2549 PROTEIN"/>
    <property type="match status" value="1"/>
</dbReference>
<feature type="transmembrane region" description="Helical" evidence="2">
    <location>
        <begin position="636"/>
        <end position="653"/>
    </location>
</feature>
<feature type="transmembrane region" description="Helical" evidence="2">
    <location>
        <begin position="489"/>
        <end position="509"/>
    </location>
</feature>
<organism evidence="3 4">
    <name type="scientific">Nocardia coubleae</name>
    <dbReference type="NCBI Taxonomy" id="356147"/>
    <lineage>
        <taxon>Bacteria</taxon>
        <taxon>Bacillati</taxon>
        <taxon>Actinomycetota</taxon>
        <taxon>Actinomycetes</taxon>
        <taxon>Mycobacteriales</taxon>
        <taxon>Nocardiaceae</taxon>
        <taxon>Nocardia</taxon>
    </lineage>
</organism>
<dbReference type="InterPro" id="IPR019286">
    <property type="entry name" value="DUF2339_TM"/>
</dbReference>
<feature type="transmembrane region" description="Helical" evidence="2">
    <location>
        <begin position="665"/>
        <end position="690"/>
    </location>
</feature>
<keyword evidence="2" id="KW-0812">Transmembrane</keyword>
<feature type="region of interest" description="Disordered" evidence="1">
    <location>
        <begin position="182"/>
        <end position="201"/>
    </location>
</feature>
<feature type="transmembrane region" description="Helical" evidence="2">
    <location>
        <begin position="296"/>
        <end position="316"/>
    </location>
</feature>
<dbReference type="Proteomes" id="UP000572007">
    <property type="component" value="Unassembled WGS sequence"/>
</dbReference>
<feature type="transmembrane region" description="Helical" evidence="2">
    <location>
        <begin position="267"/>
        <end position="290"/>
    </location>
</feature>
<keyword evidence="2" id="KW-0472">Membrane</keyword>
<dbReference type="AlphaFoldDB" id="A0A846W3X0"/>
<dbReference type="EMBL" id="JAAXOM010000002">
    <property type="protein sequence ID" value="NKX87446.1"/>
    <property type="molecule type" value="Genomic_DNA"/>
</dbReference>
<name>A0A846W3X0_9NOCA</name>
<feature type="region of interest" description="Disordered" evidence="1">
    <location>
        <begin position="222"/>
        <end position="253"/>
    </location>
</feature>
<feature type="compositionally biased region" description="Low complexity" evidence="1">
    <location>
        <begin position="128"/>
        <end position="160"/>
    </location>
</feature>
<keyword evidence="4" id="KW-1185">Reference proteome</keyword>
<feature type="transmembrane region" description="Helical" evidence="2">
    <location>
        <begin position="515"/>
        <end position="535"/>
    </location>
</feature>
<feature type="transmembrane region" description="Helical" evidence="2">
    <location>
        <begin position="598"/>
        <end position="616"/>
    </location>
</feature>
<evidence type="ECO:0000256" key="1">
    <source>
        <dbReference type="SAM" id="MobiDB-lite"/>
    </source>
</evidence>
<accession>A0A846W3X0</accession>
<feature type="compositionally biased region" description="Gly residues" evidence="1">
    <location>
        <begin position="236"/>
        <end position="249"/>
    </location>
</feature>
<feature type="transmembrane region" description="Helical" evidence="2">
    <location>
        <begin position="573"/>
        <end position="591"/>
    </location>
</feature>
<sequence length="792" mass="78217">MNAIDPVLVARLSDELTTLGVRLGRVGADLGVLREQLTLPGQSPTCAGRSTGTQAGVASGGRESAGWLLAQARLTAARGGPSRESEVRPGSGTGDGADRAGWGAVGHPAGQGHGGWENAAGGLPAQDPSSPGGSAVGSSPPESGAGAIVSASAGSASSGSAGQGAGIPGFAVQGNVASGSAVPGHGVAGSPSPWDSVASGAEAAGFPAPGLAVRGSATGYVPGTGTHIQSPHGAWTGWGPGFGQRGPVGAGRAPAEPQVAWWQREGVIARVLAVAGAGVTLIGVLMLLVLAAQAGFFGPVARVVAGGVFSVALVGVGCRVMGRAGGRVGGLALVSTGIAGLYLDVVAVTGFYRWVPGGVGLAVALIVALVGLGLAMRWQSQPLAVGVVVGAAVLSPAVASELMLLAFLVVLQAAGVPVQLRRDWPVLHVARTLPVVLAALGLIAVSGFDAGIAGEEAAQRQGLLMAAIAGAVVGIVGALLTVRRRAGDITASVTIALTALPVLAAAPLFDRAVSASITGVLACVLLAVAATGLRPEMTVRLNIPRHTALVSALTGAVALLQTCITATGDNPHFLPTALFTVALAFLGVAVVGRNRVCAVLGVAFALLGGLVLFAIADPETLAAQSLAIRHLDGATVLAALLGLGTAAMVAWAVRRLPGGNDALITGTWVAVSLTSLYFVLVATVSTGVALSGTQGFLIGHSIATIIWMAAATTALFVGLRNLRTAPAVAKVCLASGLLVVAAALAKLFLFDLATLSGLIRVAAFLAVGTLLLLTGTRYAQAFATPDHTDSKP</sequence>
<proteinExistence type="predicted"/>
<evidence type="ECO:0000313" key="3">
    <source>
        <dbReference type="EMBL" id="NKX87446.1"/>
    </source>
</evidence>
<feature type="transmembrane region" description="Helical" evidence="2">
    <location>
        <begin position="731"/>
        <end position="749"/>
    </location>
</feature>
<comment type="caution">
    <text evidence="3">The sequence shown here is derived from an EMBL/GenBank/DDBJ whole genome shotgun (WGS) entry which is preliminary data.</text>
</comment>
<evidence type="ECO:0000313" key="4">
    <source>
        <dbReference type="Proteomes" id="UP000572007"/>
    </source>
</evidence>
<feature type="transmembrane region" description="Helical" evidence="2">
    <location>
        <begin position="354"/>
        <end position="375"/>
    </location>
</feature>
<feature type="transmembrane region" description="Helical" evidence="2">
    <location>
        <begin position="432"/>
        <end position="452"/>
    </location>
</feature>
<dbReference type="Pfam" id="PF10101">
    <property type="entry name" value="DUF2339"/>
    <property type="match status" value="1"/>
</dbReference>
<feature type="transmembrane region" description="Helical" evidence="2">
    <location>
        <begin position="547"/>
        <end position="567"/>
    </location>
</feature>
<dbReference type="PANTHER" id="PTHR38434">
    <property type="entry name" value="BLL2549 PROTEIN"/>
    <property type="match status" value="1"/>
</dbReference>
<gene>
    <name evidence="3" type="ORF">HGA10_08995</name>
</gene>
<keyword evidence="2" id="KW-1133">Transmembrane helix</keyword>
<feature type="transmembrane region" description="Helical" evidence="2">
    <location>
        <begin position="755"/>
        <end position="773"/>
    </location>
</feature>
<feature type="region of interest" description="Disordered" evidence="1">
    <location>
        <begin position="75"/>
        <end position="163"/>
    </location>
</feature>
<protein>
    <submittedName>
        <fullName evidence="3">DUF2339 domain-containing protein</fullName>
    </submittedName>
</protein>
<feature type="transmembrane region" description="Helical" evidence="2">
    <location>
        <begin position="464"/>
        <end position="482"/>
    </location>
</feature>
<feature type="transmembrane region" description="Helical" evidence="2">
    <location>
        <begin position="328"/>
        <end position="348"/>
    </location>
</feature>
<evidence type="ECO:0000256" key="2">
    <source>
        <dbReference type="SAM" id="Phobius"/>
    </source>
</evidence>
<reference evidence="3 4" key="1">
    <citation type="submission" date="2020-04" db="EMBL/GenBank/DDBJ databases">
        <title>MicrobeNet Type strains.</title>
        <authorList>
            <person name="Nicholson A.C."/>
        </authorList>
    </citation>
    <scope>NUCLEOTIDE SEQUENCE [LARGE SCALE GENOMIC DNA]</scope>
    <source>
        <strain evidence="3 4">DSM 44960</strain>
    </source>
</reference>
<feature type="transmembrane region" description="Helical" evidence="2">
    <location>
        <begin position="696"/>
        <end position="719"/>
    </location>
</feature>